<dbReference type="SUPFAM" id="SSF51735">
    <property type="entry name" value="NAD(P)-binding Rossmann-fold domains"/>
    <property type="match status" value="1"/>
</dbReference>
<dbReference type="AlphaFoldDB" id="A0A1H5TYB9"/>
<dbReference type="RefSeq" id="WP_103871130.1">
    <property type="nucleotide sequence ID" value="NZ_FNUY01000001.1"/>
</dbReference>
<dbReference type="OrthoDB" id="61481at2"/>
<reference evidence="3 4" key="1">
    <citation type="submission" date="2016-10" db="EMBL/GenBank/DDBJ databases">
        <authorList>
            <person name="de Groot N.N."/>
        </authorList>
    </citation>
    <scope>NUCLEOTIDE SEQUENCE [LARGE SCALE GENOMIC DNA]</scope>
    <source>
        <strain evidence="3 4">DSM 26656</strain>
    </source>
</reference>
<evidence type="ECO:0000313" key="4">
    <source>
        <dbReference type="Proteomes" id="UP000236743"/>
    </source>
</evidence>
<evidence type="ECO:0000259" key="2">
    <source>
        <dbReference type="Pfam" id="PF13478"/>
    </source>
</evidence>
<dbReference type="PANTHER" id="PTHR30388:SF6">
    <property type="entry name" value="XANTHINE DEHYDROGENASE SUBUNIT A-RELATED"/>
    <property type="match status" value="1"/>
</dbReference>
<dbReference type="PANTHER" id="PTHR30388">
    <property type="entry name" value="ALDEHYDE OXIDOREDUCTASE MOLYBDENUM COFACTOR ASSEMBLY PROTEIN"/>
    <property type="match status" value="1"/>
</dbReference>
<dbReference type="InterPro" id="IPR052698">
    <property type="entry name" value="MoCofactor_Util/Proc"/>
</dbReference>
<dbReference type="Pfam" id="PF13478">
    <property type="entry name" value="XdhC_C"/>
    <property type="match status" value="1"/>
</dbReference>
<dbReference type="InterPro" id="IPR003777">
    <property type="entry name" value="XdhC_CoxI"/>
</dbReference>
<evidence type="ECO:0000259" key="1">
    <source>
        <dbReference type="Pfam" id="PF02625"/>
    </source>
</evidence>
<dbReference type="InterPro" id="IPR027051">
    <property type="entry name" value="XdhC_Rossmann_dom"/>
</dbReference>
<dbReference type="NCBIfam" id="TIGR02964">
    <property type="entry name" value="xanthine_xdhC"/>
    <property type="match status" value="1"/>
</dbReference>
<dbReference type="EMBL" id="FNUY01000001">
    <property type="protein sequence ID" value="SEF67796.1"/>
    <property type="molecule type" value="Genomic_DNA"/>
</dbReference>
<feature type="domain" description="XdhC Rossmann" evidence="2">
    <location>
        <begin position="117"/>
        <end position="258"/>
    </location>
</feature>
<dbReference type="Pfam" id="PF02625">
    <property type="entry name" value="XdhC_CoxI"/>
    <property type="match status" value="1"/>
</dbReference>
<sequence length="288" mass="29773">MTLSAFLERHLRSGVILVLIERAQGSTPREAGATMAVSPGASAGTIGGGQLEFHCTDIAREMLANGVSEKHLDIPLGPQMGQCCGGRVGVRLQRADAAALAMLAASEMAQAVARRPVMIFGAGHTGRALAHALAPLPFAVTLTDDRDDVLGGLPTKITCVRMADPVQAVERAAAGTAFVILTHSHALDYRLTEAALARGDATYVGMIGSGTKRARFEASFLRSGGRPDALARLTCPIGAADVDDKRPEVIAALTAAELVRSLLAHKSASSLEKAAIASGRRAGHDAAA</sequence>
<protein>
    <submittedName>
        <fullName evidence="3">Molybdenum cofactor sulfurylase</fullName>
    </submittedName>
</protein>
<proteinExistence type="predicted"/>
<dbReference type="InterPro" id="IPR014308">
    <property type="entry name" value="Xanthine_DH_XdhC"/>
</dbReference>
<dbReference type="Gene3D" id="3.40.50.720">
    <property type="entry name" value="NAD(P)-binding Rossmann-like Domain"/>
    <property type="match status" value="1"/>
</dbReference>
<gene>
    <name evidence="3" type="ORF">SAMN04488115_101819</name>
</gene>
<accession>A0A1H5TYB9</accession>
<name>A0A1H5TYB9_9HYPH</name>
<organism evidence="3 4">
    <name type="scientific">Bosea lathyri</name>
    <dbReference type="NCBI Taxonomy" id="1036778"/>
    <lineage>
        <taxon>Bacteria</taxon>
        <taxon>Pseudomonadati</taxon>
        <taxon>Pseudomonadota</taxon>
        <taxon>Alphaproteobacteria</taxon>
        <taxon>Hyphomicrobiales</taxon>
        <taxon>Boseaceae</taxon>
        <taxon>Bosea</taxon>
    </lineage>
</organism>
<dbReference type="Proteomes" id="UP000236743">
    <property type="component" value="Unassembled WGS sequence"/>
</dbReference>
<keyword evidence="4" id="KW-1185">Reference proteome</keyword>
<dbReference type="InterPro" id="IPR036291">
    <property type="entry name" value="NAD(P)-bd_dom_sf"/>
</dbReference>
<evidence type="ECO:0000313" key="3">
    <source>
        <dbReference type="EMBL" id="SEF67796.1"/>
    </source>
</evidence>
<feature type="domain" description="XdhC- CoxI" evidence="1">
    <location>
        <begin position="15"/>
        <end position="69"/>
    </location>
</feature>